<dbReference type="InterPro" id="IPR000960">
    <property type="entry name" value="Flavin_mOase"/>
</dbReference>
<evidence type="ECO:0000256" key="5">
    <source>
        <dbReference type="ARBA" id="ARBA00022857"/>
    </source>
</evidence>
<dbReference type="PRINTS" id="PR00370">
    <property type="entry name" value="FMOXYGENASE"/>
</dbReference>
<keyword evidence="10" id="KW-1185">Reference proteome</keyword>
<evidence type="ECO:0000313" key="9">
    <source>
        <dbReference type="EMBL" id="CAG9565400.1"/>
    </source>
</evidence>
<keyword evidence="3 8" id="KW-0285">Flavoprotein</keyword>
<accession>A0A8J2QLF6</accession>
<keyword evidence="5" id="KW-0521">NADP</keyword>
<dbReference type="GO" id="GO:0004499">
    <property type="term" value="F:N,N-dimethylaniline monooxygenase activity"/>
    <property type="evidence" value="ECO:0007669"/>
    <property type="project" value="InterPro"/>
</dbReference>
<evidence type="ECO:0000256" key="7">
    <source>
        <dbReference type="ARBA" id="ARBA00023033"/>
    </source>
</evidence>
<dbReference type="FunFam" id="3.50.50.60:FF:000138">
    <property type="entry name" value="Flavin-containing monooxygenase"/>
    <property type="match status" value="1"/>
</dbReference>
<dbReference type="InterPro" id="IPR020946">
    <property type="entry name" value="Flavin_mOase-like"/>
</dbReference>
<evidence type="ECO:0000256" key="1">
    <source>
        <dbReference type="ARBA" id="ARBA00001974"/>
    </source>
</evidence>
<gene>
    <name evidence="9" type="ORF">DCHRY22_LOCUS6247</name>
</gene>
<dbReference type="PANTHER" id="PTHR23023">
    <property type="entry name" value="DIMETHYLANILINE MONOOXYGENASE"/>
    <property type="match status" value="1"/>
</dbReference>
<dbReference type="Proteomes" id="UP000789524">
    <property type="component" value="Unassembled WGS sequence"/>
</dbReference>
<evidence type="ECO:0000256" key="3">
    <source>
        <dbReference type="ARBA" id="ARBA00022630"/>
    </source>
</evidence>
<dbReference type="SUPFAM" id="SSF51905">
    <property type="entry name" value="FAD/NAD(P)-binding domain"/>
    <property type="match status" value="3"/>
</dbReference>
<keyword evidence="6 8" id="KW-0560">Oxidoreductase</keyword>
<dbReference type="PIRSF" id="PIRSF000332">
    <property type="entry name" value="FMO"/>
    <property type="match status" value="1"/>
</dbReference>
<comment type="caution">
    <text evidence="9">The sequence shown here is derived from an EMBL/GenBank/DDBJ whole genome shotgun (WGS) entry which is preliminary data.</text>
</comment>
<name>A0A8J2QLF6_9NEOP</name>
<evidence type="ECO:0000256" key="4">
    <source>
        <dbReference type="ARBA" id="ARBA00022827"/>
    </source>
</evidence>
<keyword evidence="4 8" id="KW-0274">FAD</keyword>
<dbReference type="InterPro" id="IPR050346">
    <property type="entry name" value="FMO-like"/>
</dbReference>
<dbReference type="EMBL" id="CAKASE010000053">
    <property type="protein sequence ID" value="CAG9565400.1"/>
    <property type="molecule type" value="Genomic_DNA"/>
</dbReference>
<comment type="cofactor">
    <cofactor evidence="1 8">
        <name>FAD</name>
        <dbReference type="ChEBI" id="CHEBI:57692"/>
    </cofactor>
</comment>
<proteinExistence type="inferred from homology"/>
<organism evidence="9 10">
    <name type="scientific">Danaus chrysippus</name>
    <name type="common">African queen</name>
    <dbReference type="NCBI Taxonomy" id="151541"/>
    <lineage>
        <taxon>Eukaryota</taxon>
        <taxon>Metazoa</taxon>
        <taxon>Ecdysozoa</taxon>
        <taxon>Arthropoda</taxon>
        <taxon>Hexapoda</taxon>
        <taxon>Insecta</taxon>
        <taxon>Pterygota</taxon>
        <taxon>Neoptera</taxon>
        <taxon>Endopterygota</taxon>
        <taxon>Lepidoptera</taxon>
        <taxon>Glossata</taxon>
        <taxon>Ditrysia</taxon>
        <taxon>Papilionoidea</taxon>
        <taxon>Nymphalidae</taxon>
        <taxon>Danainae</taxon>
        <taxon>Danaini</taxon>
        <taxon>Danaina</taxon>
        <taxon>Danaus</taxon>
        <taxon>Anosia</taxon>
    </lineage>
</organism>
<dbReference type="GO" id="GO:0050660">
    <property type="term" value="F:flavin adenine dinucleotide binding"/>
    <property type="evidence" value="ECO:0007669"/>
    <property type="project" value="InterPro"/>
</dbReference>
<evidence type="ECO:0000313" key="10">
    <source>
        <dbReference type="Proteomes" id="UP000789524"/>
    </source>
</evidence>
<sequence length="706" mass="81446">MIGNSQPENPYTCVIGAGYSGLAAARYLQQYGLNFTVLERTKYVGGTWRFDPHVGVDEDGVPVSTSQYKYLKTNSPWQTMSYDGFPFPDNTPSYVSGQCFYKYIKSFVKHFDLMKYIQLRSYVKSVKKLENNWEITYTRTDTYENETVYCDFVVVAIGQYNKPHVVKFPGLDEFEGTVIHSHDYKAPEPYKNSNVLVVGGGPSGLDIGIQLQKVAKKIVHSHHFKYNEPQFPKNYIKKPDIKNFVHNGVYFNDSSFEELDHVILATGYRMHHPFLDKSSGLLLTNRYVMPLHNQVIDIREPSLMFIGISKQYINKILNAQAEYIALFIAGKFELPSEEEMLEMWMNKHSPRKLKDVNSFVTEPLEKPHTCIIGAGYSGLATARYLQQYDQNFTVFERTKNIGGTWRFDPNVGVDEVGVPVSTSQYKYLRTNSPRQSMAFTDFAFPESTPTQDYRYPELFKNRKVLLVGAGPSGLDLALQLSNITSKLVHSHHLEYNEPYFSKSYIKKPDIKAFVSNGVIFKDMTFEDVEDVIFATGLKRDYPFLDESSDLIMTTHFVLPLHNQIVNIRRPTMLFIGVIKHFMNRILDAQADYIASLISGQFKVPPQEKMLEKWLLDNGNKKLNDIHNIVPHVKKYIEDITEEANINRVPPVLVDLINFNGQNLIQNLLHYRDYEFKIIDPFNYTTKIIRNHTEERQRECPIKDVKL</sequence>
<dbReference type="AlphaFoldDB" id="A0A8J2QLF6"/>
<dbReference type="EC" id="1.-.-.-" evidence="8"/>
<protein>
    <recommendedName>
        <fullName evidence="8">Flavin-containing monooxygenase</fullName>
        <ecNumber evidence="8">1.-.-.-</ecNumber>
    </recommendedName>
</protein>
<dbReference type="GO" id="GO:0050661">
    <property type="term" value="F:NADP binding"/>
    <property type="evidence" value="ECO:0007669"/>
    <property type="project" value="InterPro"/>
</dbReference>
<keyword evidence="7 8" id="KW-0503">Monooxygenase</keyword>
<evidence type="ECO:0000256" key="2">
    <source>
        <dbReference type="ARBA" id="ARBA00009183"/>
    </source>
</evidence>
<dbReference type="OrthoDB" id="66881at2759"/>
<dbReference type="Pfam" id="PF00743">
    <property type="entry name" value="FMO-like"/>
    <property type="match status" value="4"/>
</dbReference>
<evidence type="ECO:0000256" key="8">
    <source>
        <dbReference type="RuleBase" id="RU361177"/>
    </source>
</evidence>
<dbReference type="Gene3D" id="3.50.50.60">
    <property type="entry name" value="FAD/NAD(P)-binding domain"/>
    <property type="match status" value="5"/>
</dbReference>
<comment type="similarity">
    <text evidence="2 8">Belongs to the FMO family.</text>
</comment>
<reference evidence="9" key="1">
    <citation type="submission" date="2021-09" db="EMBL/GenBank/DDBJ databases">
        <authorList>
            <person name="Martin H S."/>
        </authorList>
    </citation>
    <scope>NUCLEOTIDE SEQUENCE</scope>
</reference>
<evidence type="ECO:0000256" key="6">
    <source>
        <dbReference type="ARBA" id="ARBA00023002"/>
    </source>
</evidence>
<dbReference type="InterPro" id="IPR036188">
    <property type="entry name" value="FAD/NAD-bd_sf"/>
</dbReference>